<sequence>MKLIKRYISLIESDKKYSVAGLIFGCTGSYYSVYANEHVSKIMLGDFSKERLILLFYSNVIAMIACSLRGACFTYSQNCMNIRLRKIIYDKLINQKTQFYETVPVNKLLEYINNDVRIVSDSISLNVNVISRSSVHVIATIWMLNKISWKLTIIACLLIPFNMAISKLYEKANKIVMKGYEELNKSVGTYIHETISHISIMKTYAVEDIAMKKHNTMSDKQLGYIFRQTLLYGANLLLISNLPTLTTIGIIMAAKYLNNTEGLVSFILHNQSLYENVMAIIQYNNEFIKCREPYKRITELLDSDKKNKGYYIPRDNTLKGKIEFSDVSFKYEKAEGNLINNFNFKINPGEKIAIIGNSGSGKSTIVKCLMGILSLNGGNIYIDDIDSGVYDNKWLKERIGYVAQDSILFSDTIANNIAYGIENPREEDIINAAIRANAHEFISKLPNKYETQLEGTELSSLSGGQKQRISIARALIRTPNILIFDEATSALDPECEELVQNTIKECFDDKSITMIIIAHRRSALELADKIYRFENSALTDVTEEIKNHKR</sequence>
<name>A0A6C0LD19_9ZZZZ</name>
<evidence type="ECO:0000256" key="5">
    <source>
        <dbReference type="ARBA" id="ARBA00022741"/>
    </source>
</evidence>
<evidence type="ECO:0000259" key="11">
    <source>
        <dbReference type="PROSITE" id="PS50929"/>
    </source>
</evidence>
<dbReference type="Gene3D" id="3.40.50.300">
    <property type="entry name" value="P-loop containing nucleotide triphosphate hydrolases"/>
    <property type="match status" value="1"/>
</dbReference>
<keyword evidence="6" id="KW-0067">ATP-binding</keyword>
<dbReference type="InterPro" id="IPR039421">
    <property type="entry name" value="Type_1_exporter"/>
</dbReference>
<accession>A0A6C0LD19</accession>
<dbReference type="Gene3D" id="1.20.1560.10">
    <property type="entry name" value="ABC transporter type 1, transmembrane domain"/>
    <property type="match status" value="1"/>
</dbReference>
<dbReference type="SUPFAM" id="SSF90123">
    <property type="entry name" value="ABC transporter transmembrane region"/>
    <property type="match status" value="1"/>
</dbReference>
<dbReference type="InterPro" id="IPR027417">
    <property type="entry name" value="P-loop_NTPase"/>
</dbReference>
<evidence type="ECO:0000256" key="6">
    <source>
        <dbReference type="ARBA" id="ARBA00022840"/>
    </source>
</evidence>
<evidence type="ECO:0000256" key="2">
    <source>
        <dbReference type="ARBA" id="ARBA00022448"/>
    </source>
</evidence>
<comment type="subcellular location">
    <subcellularLocation>
        <location evidence="1">Cell membrane</location>
        <topology evidence="1">Multi-pass membrane protein</topology>
    </subcellularLocation>
</comment>
<dbReference type="PROSITE" id="PS50893">
    <property type="entry name" value="ABC_TRANSPORTER_2"/>
    <property type="match status" value="1"/>
</dbReference>
<dbReference type="InterPro" id="IPR036640">
    <property type="entry name" value="ABC1_TM_sf"/>
</dbReference>
<evidence type="ECO:0000313" key="12">
    <source>
        <dbReference type="EMBL" id="QHU27608.1"/>
    </source>
</evidence>
<dbReference type="Pfam" id="PF00664">
    <property type="entry name" value="ABC_membrane"/>
    <property type="match status" value="1"/>
</dbReference>
<dbReference type="SMART" id="SM00382">
    <property type="entry name" value="AAA"/>
    <property type="match status" value="1"/>
</dbReference>
<keyword evidence="3" id="KW-1003">Cell membrane</keyword>
<keyword evidence="4 9" id="KW-0812">Transmembrane</keyword>
<feature type="domain" description="ABC transmembrane type-1" evidence="11">
    <location>
        <begin position="52"/>
        <end position="289"/>
    </location>
</feature>
<organism evidence="12">
    <name type="scientific">viral metagenome</name>
    <dbReference type="NCBI Taxonomy" id="1070528"/>
    <lineage>
        <taxon>unclassified sequences</taxon>
        <taxon>metagenomes</taxon>
        <taxon>organismal metagenomes</taxon>
    </lineage>
</organism>
<reference evidence="12" key="1">
    <citation type="journal article" date="2020" name="Nature">
        <title>Giant virus diversity and host interactions through global metagenomics.</title>
        <authorList>
            <person name="Schulz F."/>
            <person name="Roux S."/>
            <person name="Paez-Espino D."/>
            <person name="Jungbluth S."/>
            <person name="Walsh D.A."/>
            <person name="Denef V.J."/>
            <person name="McMahon K.D."/>
            <person name="Konstantinidis K.T."/>
            <person name="Eloe-Fadrosh E.A."/>
            <person name="Kyrpides N.C."/>
            <person name="Woyke T."/>
        </authorList>
    </citation>
    <scope>NUCLEOTIDE SEQUENCE</scope>
    <source>
        <strain evidence="12">GVMAG-M-3300027769-26</strain>
    </source>
</reference>
<dbReference type="PANTHER" id="PTHR43394:SF1">
    <property type="entry name" value="ATP-BINDING CASSETTE SUB-FAMILY B MEMBER 10, MITOCHONDRIAL"/>
    <property type="match status" value="1"/>
</dbReference>
<dbReference type="Pfam" id="PF00005">
    <property type="entry name" value="ABC_tran"/>
    <property type="match status" value="1"/>
</dbReference>
<dbReference type="InterPro" id="IPR003593">
    <property type="entry name" value="AAA+_ATPase"/>
</dbReference>
<dbReference type="EMBL" id="MN740459">
    <property type="protein sequence ID" value="QHU27608.1"/>
    <property type="molecule type" value="Genomic_DNA"/>
</dbReference>
<dbReference type="GO" id="GO:0015421">
    <property type="term" value="F:ABC-type oligopeptide transporter activity"/>
    <property type="evidence" value="ECO:0007669"/>
    <property type="project" value="TreeGrafter"/>
</dbReference>
<keyword evidence="7 9" id="KW-1133">Transmembrane helix</keyword>
<proteinExistence type="predicted"/>
<dbReference type="InterPro" id="IPR017871">
    <property type="entry name" value="ABC_transporter-like_CS"/>
</dbReference>
<keyword evidence="5" id="KW-0547">Nucleotide-binding</keyword>
<keyword evidence="8 9" id="KW-0472">Membrane</keyword>
<dbReference type="AlphaFoldDB" id="A0A6C0LD19"/>
<evidence type="ECO:0000259" key="10">
    <source>
        <dbReference type="PROSITE" id="PS50893"/>
    </source>
</evidence>
<evidence type="ECO:0008006" key="13">
    <source>
        <dbReference type="Google" id="ProtNLM"/>
    </source>
</evidence>
<dbReference type="InterPro" id="IPR011527">
    <property type="entry name" value="ABC1_TM_dom"/>
</dbReference>
<evidence type="ECO:0000256" key="8">
    <source>
        <dbReference type="ARBA" id="ARBA00023136"/>
    </source>
</evidence>
<dbReference type="FunFam" id="3.40.50.300:FF:000299">
    <property type="entry name" value="ABC transporter ATP-binding protein/permease"/>
    <property type="match status" value="1"/>
</dbReference>
<evidence type="ECO:0000256" key="1">
    <source>
        <dbReference type="ARBA" id="ARBA00004651"/>
    </source>
</evidence>
<evidence type="ECO:0000256" key="9">
    <source>
        <dbReference type="SAM" id="Phobius"/>
    </source>
</evidence>
<dbReference type="GO" id="GO:0005524">
    <property type="term" value="F:ATP binding"/>
    <property type="evidence" value="ECO:0007669"/>
    <property type="project" value="UniProtKB-KW"/>
</dbReference>
<dbReference type="GO" id="GO:0016887">
    <property type="term" value="F:ATP hydrolysis activity"/>
    <property type="evidence" value="ECO:0007669"/>
    <property type="project" value="InterPro"/>
</dbReference>
<feature type="transmembrane region" description="Helical" evidence="9">
    <location>
        <begin position="16"/>
        <end position="34"/>
    </location>
</feature>
<dbReference type="InterPro" id="IPR003439">
    <property type="entry name" value="ABC_transporter-like_ATP-bd"/>
</dbReference>
<evidence type="ECO:0000256" key="4">
    <source>
        <dbReference type="ARBA" id="ARBA00022692"/>
    </source>
</evidence>
<keyword evidence="2" id="KW-0813">Transport</keyword>
<evidence type="ECO:0000256" key="7">
    <source>
        <dbReference type="ARBA" id="ARBA00022989"/>
    </source>
</evidence>
<feature type="domain" description="ABC transporter" evidence="10">
    <location>
        <begin position="322"/>
        <end position="550"/>
    </location>
</feature>
<dbReference type="SUPFAM" id="SSF52540">
    <property type="entry name" value="P-loop containing nucleoside triphosphate hydrolases"/>
    <property type="match status" value="1"/>
</dbReference>
<evidence type="ECO:0000256" key="3">
    <source>
        <dbReference type="ARBA" id="ARBA00022475"/>
    </source>
</evidence>
<feature type="transmembrane region" description="Helical" evidence="9">
    <location>
        <begin position="54"/>
        <end position="76"/>
    </location>
</feature>
<dbReference type="GO" id="GO:0005886">
    <property type="term" value="C:plasma membrane"/>
    <property type="evidence" value="ECO:0007669"/>
    <property type="project" value="UniProtKB-SubCell"/>
</dbReference>
<dbReference type="PANTHER" id="PTHR43394">
    <property type="entry name" value="ATP-DEPENDENT PERMEASE MDL1, MITOCHONDRIAL"/>
    <property type="match status" value="1"/>
</dbReference>
<protein>
    <recommendedName>
        <fullName evidence="13">ABC transporter ATP-binding protein</fullName>
    </recommendedName>
</protein>
<dbReference type="PROSITE" id="PS00211">
    <property type="entry name" value="ABC_TRANSPORTER_1"/>
    <property type="match status" value="1"/>
</dbReference>
<dbReference type="PROSITE" id="PS50929">
    <property type="entry name" value="ABC_TM1F"/>
    <property type="match status" value="1"/>
</dbReference>